<dbReference type="GO" id="GO:0016747">
    <property type="term" value="F:acyltransferase activity, transferring groups other than amino-acyl groups"/>
    <property type="evidence" value="ECO:0007669"/>
    <property type="project" value="InterPro"/>
</dbReference>
<dbReference type="CDD" id="cd04301">
    <property type="entry name" value="NAT_SF"/>
    <property type="match status" value="1"/>
</dbReference>
<protein>
    <submittedName>
        <fullName evidence="4">GNAT family acetyltransferase</fullName>
    </submittedName>
</protein>
<dbReference type="InterPro" id="IPR050832">
    <property type="entry name" value="Bact_Acetyltransf"/>
</dbReference>
<accession>A0A917A717</accession>
<comment type="caution">
    <text evidence="4">The sequence shown here is derived from an EMBL/GenBank/DDBJ whole genome shotgun (WGS) entry which is preliminary data.</text>
</comment>
<dbReference type="EMBL" id="BMFJ01000001">
    <property type="protein sequence ID" value="GGE32225.1"/>
    <property type="molecule type" value="Genomic_DNA"/>
</dbReference>
<keyword evidence="2" id="KW-0012">Acyltransferase</keyword>
<reference evidence="5" key="1">
    <citation type="journal article" date="2019" name="Int. J. Syst. Evol. Microbiol.">
        <title>The Global Catalogue of Microorganisms (GCM) 10K type strain sequencing project: providing services to taxonomists for standard genome sequencing and annotation.</title>
        <authorList>
            <consortium name="The Broad Institute Genomics Platform"/>
            <consortium name="The Broad Institute Genome Sequencing Center for Infectious Disease"/>
            <person name="Wu L."/>
            <person name="Ma J."/>
        </authorList>
    </citation>
    <scope>NUCLEOTIDE SEQUENCE [LARGE SCALE GENOMIC DNA]</scope>
    <source>
        <strain evidence="5">CGMCC 1.12664</strain>
    </source>
</reference>
<organism evidence="4 5">
    <name type="scientific">Primorskyibacter flagellatus</name>
    <dbReference type="NCBI Taxonomy" id="1387277"/>
    <lineage>
        <taxon>Bacteria</taxon>
        <taxon>Pseudomonadati</taxon>
        <taxon>Pseudomonadota</taxon>
        <taxon>Alphaproteobacteria</taxon>
        <taxon>Rhodobacterales</taxon>
        <taxon>Roseobacteraceae</taxon>
        <taxon>Primorskyibacter</taxon>
    </lineage>
</organism>
<feature type="domain" description="N-acetyltransferase" evidence="3">
    <location>
        <begin position="1"/>
        <end position="132"/>
    </location>
</feature>
<dbReference type="InterPro" id="IPR000182">
    <property type="entry name" value="GNAT_dom"/>
</dbReference>
<sequence>MALLADDDLGRGREGTDPAPYRAAFATIDADPNQIFCVADRDGEIVGMQQITFIPGLSRKGAWRGMIEAVRVARHRRNEGIGGRMIEWAIAECRSRGCSLVQLTSDRTREEAHRFYDRLGFTASHVGYKMTL</sequence>
<dbReference type="PANTHER" id="PTHR43877">
    <property type="entry name" value="AMINOALKYLPHOSPHONATE N-ACETYLTRANSFERASE-RELATED-RELATED"/>
    <property type="match status" value="1"/>
</dbReference>
<dbReference type="AlphaFoldDB" id="A0A917A717"/>
<dbReference type="PANTHER" id="PTHR43877:SF2">
    <property type="entry name" value="AMINOALKYLPHOSPHONATE N-ACETYLTRANSFERASE-RELATED"/>
    <property type="match status" value="1"/>
</dbReference>
<evidence type="ECO:0000313" key="5">
    <source>
        <dbReference type="Proteomes" id="UP000612855"/>
    </source>
</evidence>
<dbReference type="PROSITE" id="PS51186">
    <property type="entry name" value="GNAT"/>
    <property type="match status" value="1"/>
</dbReference>
<dbReference type="InterPro" id="IPR016181">
    <property type="entry name" value="Acyl_CoA_acyltransferase"/>
</dbReference>
<evidence type="ECO:0000259" key="3">
    <source>
        <dbReference type="PROSITE" id="PS51186"/>
    </source>
</evidence>
<evidence type="ECO:0000256" key="2">
    <source>
        <dbReference type="ARBA" id="ARBA00023315"/>
    </source>
</evidence>
<name>A0A917A717_9RHOB</name>
<dbReference type="Proteomes" id="UP000612855">
    <property type="component" value="Unassembled WGS sequence"/>
</dbReference>
<dbReference type="SUPFAM" id="SSF55729">
    <property type="entry name" value="Acyl-CoA N-acyltransferases (Nat)"/>
    <property type="match status" value="1"/>
</dbReference>
<dbReference type="Gene3D" id="3.40.630.30">
    <property type="match status" value="1"/>
</dbReference>
<keyword evidence="1" id="KW-0808">Transferase</keyword>
<dbReference type="Pfam" id="PF00583">
    <property type="entry name" value="Acetyltransf_1"/>
    <property type="match status" value="1"/>
</dbReference>
<evidence type="ECO:0000313" key="4">
    <source>
        <dbReference type="EMBL" id="GGE32225.1"/>
    </source>
</evidence>
<gene>
    <name evidence="4" type="ORF">GCM10011360_20140</name>
</gene>
<proteinExistence type="predicted"/>
<keyword evidence="5" id="KW-1185">Reference proteome</keyword>
<evidence type="ECO:0000256" key="1">
    <source>
        <dbReference type="ARBA" id="ARBA00022679"/>
    </source>
</evidence>